<comment type="caution">
    <text evidence="1">The sequence shown here is derived from an EMBL/GenBank/DDBJ whole genome shotgun (WGS) entry which is preliminary data.</text>
</comment>
<evidence type="ECO:0000313" key="1">
    <source>
        <dbReference type="EMBL" id="CAK0903492.1"/>
    </source>
</evidence>
<evidence type="ECO:0000313" key="2">
    <source>
        <dbReference type="Proteomes" id="UP001189429"/>
    </source>
</evidence>
<gene>
    <name evidence="1" type="ORF">PCOR1329_LOCUS79802</name>
</gene>
<protein>
    <submittedName>
        <fullName evidence="1">Uncharacterized protein</fullName>
    </submittedName>
</protein>
<organism evidence="1 2">
    <name type="scientific">Prorocentrum cordatum</name>
    <dbReference type="NCBI Taxonomy" id="2364126"/>
    <lineage>
        <taxon>Eukaryota</taxon>
        <taxon>Sar</taxon>
        <taxon>Alveolata</taxon>
        <taxon>Dinophyceae</taxon>
        <taxon>Prorocentrales</taxon>
        <taxon>Prorocentraceae</taxon>
        <taxon>Prorocentrum</taxon>
    </lineage>
</organism>
<sequence length="372" mass="38084">VFPFHSGESLRSSGTAAILRVVQADCPGCARELALSCGAGGGSPVDGGPNGLEAVLRYSALALVFSAGVVAGRVGHARLACRPTVAQLQGSADAVSLEDLSRVQAAAAKARQPSSAAAQPWQHTLWILTPDGDAYSEVLLGRGDIVACMMSACGASGGAAAGSSGDGEGQFRSVPPAATIALAQAGVKFALGGAGSTCTAPMYARSIEGGKVCLECADKTGRVQTRMLSQCPQHARDGTAVSLKFLHPPFALRTIVAYVDTIAGAEGAAVKLNVALQEHPGHPTDLIGDSFNLWKAQKKTRQLRNIAANSRYFLSALSELGHKGGMISALFAASAEEMEGVLAASPGWRSFKDASNDVAAAVLAPFVRDDVV</sequence>
<reference evidence="1" key="1">
    <citation type="submission" date="2023-10" db="EMBL/GenBank/DDBJ databases">
        <authorList>
            <person name="Chen Y."/>
            <person name="Shah S."/>
            <person name="Dougan E. K."/>
            <person name="Thang M."/>
            <person name="Chan C."/>
        </authorList>
    </citation>
    <scope>NUCLEOTIDE SEQUENCE [LARGE SCALE GENOMIC DNA]</scope>
</reference>
<accession>A0ABN9XUE6</accession>
<proteinExistence type="predicted"/>
<name>A0ABN9XUE6_9DINO</name>
<feature type="non-terminal residue" evidence="1">
    <location>
        <position position="1"/>
    </location>
</feature>
<dbReference type="Proteomes" id="UP001189429">
    <property type="component" value="Unassembled WGS sequence"/>
</dbReference>
<dbReference type="EMBL" id="CAUYUJ010021240">
    <property type="protein sequence ID" value="CAK0903492.1"/>
    <property type="molecule type" value="Genomic_DNA"/>
</dbReference>
<keyword evidence="2" id="KW-1185">Reference proteome</keyword>